<gene>
    <name evidence="1" type="ORF">Pfra01_000920900</name>
</gene>
<proteinExistence type="predicted"/>
<protein>
    <submittedName>
        <fullName evidence="1">Unnamed protein product</fullName>
    </submittedName>
</protein>
<organism evidence="1 2">
    <name type="scientific">Phytophthora fragariaefolia</name>
    <dbReference type="NCBI Taxonomy" id="1490495"/>
    <lineage>
        <taxon>Eukaryota</taxon>
        <taxon>Sar</taxon>
        <taxon>Stramenopiles</taxon>
        <taxon>Oomycota</taxon>
        <taxon>Peronosporomycetes</taxon>
        <taxon>Peronosporales</taxon>
        <taxon>Peronosporaceae</taxon>
        <taxon>Phytophthora</taxon>
    </lineage>
</organism>
<comment type="caution">
    <text evidence="1">The sequence shown here is derived from an EMBL/GenBank/DDBJ whole genome shotgun (WGS) entry which is preliminary data.</text>
</comment>
<dbReference type="Proteomes" id="UP001165121">
    <property type="component" value="Unassembled WGS sequence"/>
</dbReference>
<evidence type="ECO:0000313" key="2">
    <source>
        <dbReference type="Proteomes" id="UP001165121"/>
    </source>
</evidence>
<name>A0A9W6XBC8_9STRA</name>
<keyword evidence="2" id="KW-1185">Reference proteome</keyword>
<reference evidence="1" key="1">
    <citation type="submission" date="2023-04" db="EMBL/GenBank/DDBJ databases">
        <title>Phytophthora fragariaefolia NBRC 109709.</title>
        <authorList>
            <person name="Ichikawa N."/>
            <person name="Sato H."/>
            <person name="Tonouchi N."/>
        </authorList>
    </citation>
    <scope>NUCLEOTIDE SEQUENCE</scope>
    <source>
        <strain evidence="1">NBRC 109709</strain>
    </source>
</reference>
<dbReference type="OrthoDB" id="146532at2759"/>
<dbReference type="PANTHER" id="PTHR37067">
    <property type="entry name" value="PX DOMAIN-CONTAINING PROTEIN"/>
    <property type="match status" value="1"/>
</dbReference>
<evidence type="ECO:0000313" key="1">
    <source>
        <dbReference type="EMBL" id="GMF35099.1"/>
    </source>
</evidence>
<dbReference type="PANTHER" id="PTHR37067:SF3">
    <property type="entry name" value="PX DOMAIN-CONTAINING PROTEIN"/>
    <property type="match status" value="1"/>
</dbReference>
<accession>A0A9W6XBC8</accession>
<dbReference type="AlphaFoldDB" id="A0A9W6XBC8"/>
<sequence length="133" mass="15273">MRNALRSILQHHIRLAENFDQSVSVLPSSAWWVNEAVVYGITAVVNVTFVKTQARDILLSQQMAEINMLIVRRRSLPSIKPVVDETFVHGTNDTVSDKYWLVEHHLVNFVKDQGSYVTTRLDTIQPDEQSNQR</sequence>
<dbReference type="EMBL" id="BSXT01000848">
    <property type="protein sequence ID" value="GMF35099.1"/>
    <property type="molecule type" value="Genomic_DNA"/>
</dbReference>